<dbReference type="InterPro" id="IPR036388">
    <property type="entry name" value="WH-like_DNA-bd_sf"/>
</dbReference>
<evidence type="ECO:0000313" key="5">
    <source>
        <dbReference type="EMBL" id="OYQ18497.1"/>
    </source>
</evidence>
<dbReference type="InterPro" id="IPR011008">
    <property type="entry name" value="Dimeric_a/b-barrel"/>
</dbReference>
<keyword evidence="1" id="KW-0805">Transcription regulation</keyword>
<evidence type="ECO:0000259" key="4">
    <source>
        <dbReference type="PROSITE" id="PS50956"/>
    </source>
</evidence>
<feature type="domain" description="HTH asnC-type" evidence="4">
    <location>
        <begin position="1"/>
        <end position="61"/>
    </location>
</feature>
<dbReference type="SUPFAM" id="SSF54909">
    <property type="entry name" value="Dimeric alpha+beta barrel"/>
    <property type="match status" value="1"/>
</dbReference>
<keyword evidence="6" id="KW-1185">Reference proteome</keyword>
<dbReference type="SMART" id="SM00344">
    <property type="entry name" value="HTH_ASNC"/>
    <property type="match status" value="1"/>
</dbReference>
<gene>
    <name evidence="5" type="ORF">CHR90_09435</name>
</gene>
<proteinExistence type="predicted"/>
<dbReference type="PANTHER" id="PTHR30154">
    <property type="entry name" value="LEUCINE-RESPONSIVE REGULATORY PROTEIN"/>
    <property type="match status" value="1"/>
</dbReference>
<dbReference type="RefSeq" id="WP_094408760.1">
    <property type="nucleotide sequence ID" value="NZ_BMJZ01000001.1"/>
</dbReference>
<dbReference type="PROSITE" id="PS50956">
    <property type="entry name" value="HTH_ASNC_2"/>
    <property type="match status" value="1"/>
</dbReference>
<dbReference type="Proteomes" id="UP000216361">
    <property type="component" value="Unassembled WGS sequence"/>
</dbReference>
<evidence type="ECO:0000256" key="3">
    <source>
        <dbReference type="ARBA" id="ARBA00023163"/>
    </source>
</evidence>
<organism evidence="5 6">
    <name type="scientific">Elstera cyanobacteriorum</name>
    <dbReference type="NCBI Taxonomy" id="2022747"/>
    <lineage>
        <taxon>Bacteria</taxon>
        <taxon>Pseudomonadati</taxon>
        <taxon>Pseudomonadota</taxon>
        <taxon>Alphaproteobacteria</taxon>
        <taxon>Rhodospirillales</taxon>
        <taxon>Rhodospirillaceae</taxon>
        <taxon>Elstera</taxon>
    </lineage>
</organism>
<dbReference type="AlphaFoldDB" id="A0A255XND6"/>
<dbReference type="Gene3D" id="3.30.70.920">
    <property type="match status" value="1"/>
</dbReference>
<dbReference type="InterPro" id="IPR000485">
    <property type="entry name" value="AsnC-type_HTH_dom"/>
</dbReference>
<dbReference type="PANTHER" id="PTHR30154:SF34">
    <property type="entry name" value="TRANSCRIPTIONAL REGULATOR AZLB"/>
    <property type="match status" value="1"/>
</dbReference>
<dbReference type="GO" id="GO:0043200">
    <property type="term" value="P:response to amino acid"/>
    <property type="evidence" value="ECO:0007669"/>
    <property type="project" value="TreeGrafter"/>
</dbReference>
<protein>
    <submittedName>
        <fullName evidence="5">AsnC family transcriptional regulator</fullName>
    </submittedName>
</protein>
<dbReference type="OrthoDB" id="9813313at2"/>
<comment type="caution">
    <text evidence="5">The sequence shown here is derived from an EMBL/GenBank/DDBJ whole genome shotgun (WGS) entry which is preliminary data.</text>
</comment>
<evidence type="ECO:0000256" key="1">
    <source>
        <dbReference type="ARBA" id="ARBA00023015"/>
    </source>
</evidence>
<dbReference type="Pfam" id="PF13412">
    <property type="entry name" value="HTH_24"/>
    <property type="match status" value="1"/>
</dbReference>
<sequence length="153" mass="16424">MDQIDRNLIALLQQDGRLSQATLAARTGLSQSAVNERLKRLTASGAVKIVGQADPQAVDMTLLAFIFVALDTPSRDDGFRAAMAADPSVLECHHITGDWSYLLKVRAGSVAGLEALISDRIKRLPGIVRSHTMLALSTAKETLALPLPLPPEE</sequence>
<dbReference type="InterPro" id="IPR036390">
    <property type="entry name" value="WH_DNA-bd_sf"/>
</dbReference>
<dbReference type="GO" id="GO:0043565">
    <property type="term" value="F:sequence-specific DNA binding"/>
    <property type="evidence" value="ECO:0007669"/>
    <property type="project" value="InterPro"/>
</dbReference>
<dbReference type="PRINTS" id="PR00033">
    <property type="entry name" value="HTHASNC"/>
</dbReference>
<reference evidence="5 6" key="1">
    <citation type="submission" date="2017-07" db="EMBL/GenBank/DDBJ databases">
        <title>Elstera cyanobacteriorum sp. nov., a novel bacterium isolated from cyanobacterial aggregates in a eutrophic lake.</title>
        <authorList>
            <person name="Cai H."/>
        </authorList>
    </citation>
    <scope>NUCLEOTIDE SEQUENCE [LARGE SCALE GENOMIC DNA]</scope>
    <source>
        <strain evidence="5 6">TH019</strain>
    </source>
</reference>
<dbReference type="InterPro" id="IPR019887">
    <property type="entry name" value="Tscrpt_reg_AsnC/Lrp_C"/>
</dbReference>
<dbReference type="Gene3D" id="1.10.10.10">
    <property type="entry name" value="Winged helix-like DNA-binding domain superfamily/Winged helix DNA-binding domain"/>
    <property type="match status" value="1"/>
</dbReference>
<dbReference type="GO" id="GO:0005829">
    <property type="term" value="C:cytosol"/>
    <property type="evidence" value="ECO:0007669"/>
    <property type="project" value="TreeGrafter"/>
</dbReference>
<name>A0A255XND6_9PROT</name>
<dbReference type="InterPro" id="IPR019888">
    <property type="entry name" value="Tscrpt_reg_AsnC-like"/>
</dbReference>
<accession>A0A255XND6</accession>
<evidence type="ECO:0000256" key="2">
    <source>
        <dbReference type="ARBA" id="ARBA00023125"/>
    </source>
</evidence>
<dbReference type="SUPFAM" id="SSF46785">
    <property type="entry name" value="Winged helix' DNA-binding domain"/>
    <property type="match status" value="1"/>
</dbReference>
<dbReference type="EMBL" id="NOXS01000032">
    <property type="protein sequence ID" value="OYQ18497.1"/>
    <property type="molecule type" value="Genomic_DNA"/>
</dbReference>
<keyword evidence="3" id="KW-0804">Transcription</keyword>
<evidence type="ECO:0000313" key="6">
    <source>
        <dbReference type="Proteomes" id="UP000216361"/>
    </source>
</evidence>
<dbReference type="Pfam" id="PF01037">
    <property type="entry name" value="AsnC_trans_reg"/>
    <property type="match status" value="1"/>
</dbReference>
<keyword evidence="2" id="KW-0238">DNA-binding</keyword>